<dbReference type="Proteomes" id="UP001156882">
    <property type="component" value="Unassembled WGS sequence"/>
</dbReference>
<dbReference type="InterPro" id="IPR029056">
    <property type="entry name" value="Ribokinase-like"/>
</dbReference>
<organism evidence="10 11">
    <name type="scientific">Labrys miyagiensis</name>
    <dbReference type="NCBI Taxonomy" id="346912"/>
    <lineage>
        <taxon>Bacteria</taxon>
        <taxon>Pseudomonadati</taxon>
        <taxon>Pseudomonadota</taxon>
        <taxon>Alphaproteobacteria</taxon>
        <taxon>Hyphomicrobiales</taxon>
        <taxon>Xanthobacteraceae</taxon>
        <taxon>Labrys</taxon>
    </lineage>
</organism>
<keyword evidence="5" id="KW-0067">ATP-binding</keyword>
<sequence>MTSTRKAKVVVVGSLHYDIMVEAPDRPRKGETVTGYSWRPKFGGKGGNQAVAAAKANADVSMVGAVGDDDFGQFLLTKLQTVNINVSRVERLPGTGSGMSVAISDSSGDYGAVIVSGANLLVPPEAVTDAALWSDAGALILQNEMADDLNIAAARSARQAGVRVCLNAAPYRPLPPALSEVIDLLIVNAIEAEQLGGLEVRDLNSARTAAERLTQHYATVVVTAGGDGVAGCEKGREPIALEALPVELVSTHGAGDVFVGTLVSAIASGAGFGASLKTANDAAAAHVSSQPAHA</sequence>
<evidence type="ECO:0000313" key="10">
    <source>
        <dbReference type="EMBL" id="GLS19147.1"/>
    </source>
</evidence>
<dbReference type="SUPFAM" id="SSF53613">
    <property type="entry name" value="Ribokinase-like"/>
    <property type="match status" value="1"/>
</dbReference>
<evidence type="ECO:0000259" key="9">
    <source>
        <dbReference type="Pfam" id="PF00294"/>
    </source>
</evidence>
<evidence type="ECO:0000256" key="6">
    <source>
        <dbReference type="ARBA" id="ARBA00022842"/>
    </source>
</evidence>
<keyword evidence="8" id="KW-0119">Carbohydrate metabolism</keyword>
<evidence type="ECO:0000256" key="4">
    <source>
        <dbReference type="ARBA" id="ARBA00022777"/>
    </source>
</evidence>
<dbReference type="PANTHER" id="PTHR10584">
    <property type="entry name" value="SUGAR KINASE"/>
    <property type="match status" value="1"/>
</dbReference>
<protein>
    <submittedName>
        <fullName evidence="10">Ribokinase</fullName>
    </submittedName>
</protein>
<dbReference type="InterPro" id="IPR002139">
    <property type="entry name" value="Ribo/fructo_kinase"/>
</dbReference>
<evidence type="ECO:0000256" key="8">
    <source>
        <dbReference type="ARBA" id="ARBA00023277"/>
    </source>
</evidence>
<keyword evidence="1" id="KW-0808">Transferase</keyword>
<evidence type="ECO:0000256" key="5">
    <source>
        <dbReference type="ARBA" id="ARBA00022840"/>
    </source>
</evidence>
<evidence type="ECO:0000313" key="11">
    <source>
        <dbReference type="Proteomes" id="UP001156882"/>
    </source>
</evidence>
<gene>
    <name evidence="10" type="primary">rbsK_2</name>
    <name evidence="10" type="ORF">GCM10007874_21640</name>
</gene>
<dbReference type="PRINTS" id="PR00990">
    <property type="entry name" value="RIBOKINASE"/>
</dbReference>
<comment type="caution">
    <text evidence="10">The sequence shown here is derived from an EMBL/GenBank/DDBJ whole genome shotgun (WGS) entry which is preliminary data.</text>
</comment>
<evidence type="ECO:0000256" key="2">
    <source>
        <dbReference type="ARBA" id="ARBA00022723"/>
    </source>
</evidence>
<keyword evidence="4" id="KW-0418">Kinase</keyword>
<keyword evidence="7" id="KW-0630">Potassium</keyword>
<keyword evidence="2" id="KW-0479">Metal-binding</keyword>
<dbReference type="InterPro" id="IPR011611">
    <property type="entry name" value="PfkB_dom"/>
</dbReference>
<keyword evidence="3" id="KW-0547">Nucleotide-binding</keyword>
<dbReference type="RefSeq" id="WP_284312024.1">
    <property type="nucleotide sequence ID" value="NZ_BSPC01000020.1"/>
</dbReference>
<keyword evidence="11" id="KW-1185">Reference proteome</keyword>
<reference evidence="11" key="1">
    <citation type="journal article" date="2019" name="Int. J. Syst. Evol. Microbiol.">
        <title>The Global Catalogue of Microorganisms (GCM) 10K type strain sequencing project: providing services to taxonomists for standard genome sequencing and annotation.</title>
        <authorList>
            <consortium name="The Broad Institute Genomics Platform"/>
            <consortium name="The Broad Institute Genome Sequencing Center for Infectious Disease"/>
            <person name="Wu L."/>
            <person name="Ma J."/>
        </authorList>
    </citation>
    <scope>NUCLEOTIDE SEQUENCE [LARGE SCALE GENOMIC DNA]</scope>
    <source>
        <strain evidence="11">NBRC 101365</strain>
    </source>
</reference>
<dbReference type="PANTHER" id="PTHR10584:SF166">
    <property type="entry name" value="RIBOKINASE"/>
    <property type="match status" value="1"/>
</dbReference>
<proteinExistence type="predicted"/>
<dbReference type="Pfam" id="PF00294">
    <property type="entry name" value="PfkB"/>
    <property type="match status" value="1"/>
</dbReference>
<dbReference type="Gene3D" id="3.40.1190.20">
    <property type="match status" value="1"/>
</dbReference>
<dbReference type="EMBL" id="BSPC01000020">
    <property type="protein sequence ID" value="GLS19147.1"/>
    <property type="molecule type" value="Genomic_DNA"/>
</dbReference>
<dbReference type="InterPro" id="IPR011877">
    <property type="entry name" value="Ribokinase"/>
</dbReference>
<dbReference type="CDD" id="cd01174">
    <property type="entry name" value="ribokinase"/>
    <property type="match status" value="1"/>
</dbReference>
<feature type="domain" description="Carbohydrate kinase PfkB" evidence="9">
    <location>
        <begin position="7"/>
        <end position="289"/>
    </location>
</feature>
<evidence type="ECO:0000256" key="1">
    <source>
        <dbReference type="ARBA" id="ARBA00022679"/>
    </source>
</evidence>
<evidence type="ECO:0000256" key="3">
    <source>
        <dbReference type="ARBA" id="ARBA00022741"/>
    </source>
</evidence>
<accession>A0ABQ6CHN8</accession>
<name>A0ABQ6CHN8_9HYPH</name>
<keyword evidence="6" id="KW-0460">Magnesium</keyword>
<evidence type="ECO:0000256" key="7">
    <source>
        <dbReference type="ARBA" id="ARBA00022958"/>
    </source>
</evidence>